<organism evidence="1 2">
    <name type="scientific">Sphaeroforma arctica JP610</name>
    <dbReference type="NCBI Taxonomy" id="667725"/>
    <lineage>
        <taxon>Eukaryota</taxon>
        <taxon>Ichthyosporea</taxon>
        <taxon>Ichthyophonida</taxon>
        <taxon>Sphaeroforma</taxon>
    </lineage>
</organism>
<dbReference type="GeneID" id="25918533"/>
<dbReference type="EMBL" id="KQ254863">
    <property type="protein sequence ID" value="KNC69460.1"/>
    <property type="molecule type" value="Genomic_DNA"/>
</dbReference>
<dbReference type="Proteomes" id="UP000054560">
    <property type="component" value="Unassembled WGS sequence"/>
</dbReference>
<dbReference type="AlphaFoldDB" id="A0A0L0EYF1"/>
<proteinExistence type="predicted"/>
<reference evidence="1 2" key="1">
    <citation type="submission" date="2011-02" db="EMBL/GenBank/DDBJ databases">
        <title>The Genome Sequence of Sphaeroforma arctica JP610.</title>
        <authorList>
            <consortium name="The Broad Institute Genome Sequencing Platform"/>
            <person name="Russ C."/>
            <person name="Cuomo C."/>
            <person name="Young S.K."/>
            <person name="Zeng Q."/>
            <person name="Gargeya S."/>
            <person name="Alvarado L."/>
            <person name="Berlin A."/>
            <person name="Chapman S.B."/>
            <person name="Chen Z."/>
            <person name="Freedman E."/>
            <person name="Gellesch M."/>
            <person name="Goldberg J."/>
            <person name="Griggs A."/>
            <person name="Gujja S."/>
            <person name="Heilman E."/>
            <person name="Heiman D."/>
            <person name="Howarth C."/>
            <person name="Mehta T."/>
            <person name="Neiman D."/>
            <person name="Pearson M."/>
            <person name="Roberts A."/>
            <person name="Saif S."/>
            <person name="Shea T."/>
            <person name="Shenoy N."/>
            <person name="Sisk P."/>
            <person name="Stolte C."/>
            <person name="Sykes S."/>
            <person name="White J."/>
            <person name="Yandava C."/>
            <person name="Burger G."/>
            <person name="Gray M.W."/>
            <person name="Holland P.W.H."/>
            <person name="King N."/>
            <person name="Lang F.B.F."/>
            <person name="Roger A.J."/>
            <person name="Ruiz-Trillo I."/>
            <person name="Haas B."/>
            <person name="Nusbaum C."/>
            <person name="Birren B."/>
        </authorList>
    </citation>
    <scope>NUCLEOTIDE SEQUENCE [LARGE SCALE GENOMIC DNA]</scope>
    <source>
        <strain evidence="1 2">JP610</strain>
    </source>
</reference>
<gene>
    <name evidence="1" type="ORF">SARC_18029</name>
</gene>
<evidence type="ECO:0000313" key="2">
    <source>
        <dbReference type="Proteomes" id="UP000054560"/>
    </source>
</evidence>
<evidence type="ECO:0000313" key="1">
    <source>
        <dbReference type="EMBL" id="KNC69460.1"/>
    </source>
</evidence>
<accession>A0A0L0EYF1</accession>
<dbReference type="RefSeq" id="XP_014143362.1">
    <property type="nucleotide sequence ID" value="XM_014287887.1"/>
</dbReference>
<sequence>GLGDDDDEVEEIRDPEVVIKIKLSLALYICKRWSTATVSLLNLPRVIDEWDTLDWLPEPGCRPDIPGTIRGS</sequence>
<protein>
    <submittedName>
        <fullName evidence="1">Uncharacterized protein</fullName>
    </submittedName>
</protein>
<feature type="non-terminal residue" evidence="1">
    <location>
        <position position="1"/>
    </location>
</feature>
<keyword evidence="2" id="KW-1185">Reference proteome</keyword>
<name>A0A0L0EYF1_9EUKA</name>